<dbReference type="InterPro" id="IPR051886">
    <property type="entry name" value="Seed_Dev/Stress_Resp_Reg"/>
</dbReference>
<dbReference type="GO" id="GO:0006351">
    <property type="term" value="P:DNA-templated transcription"/>
    <property type="evidence" value="ECO:0007669"/>
    <property type="project" value="InterPro"/>
</dbReference>
<dbReference type="OMA" id="AHYQQYY"/>
<reference evidence="4" key="2">
    <citation type="submission" date="2025-08" db="UniProtKB">
        <authorList>
            <consortium name="RefSeq"/>
        </authorList>
    </citation>
    <scope>IDENTIFICATION</scope>
    <source>
        <tissue evidence="4">Leaf</tissue>
    </source>
</reference>
<dbReference type="RefSeq" id="XP_016445620.1">
    <property type="nucleotide sequence ID" value="XM_016590134.2"/>
</dbReference>
<gene>
    <name evidence="4" type="primary">LOC107770801</name>
</gene>
<name>A0A1S3Y0L8_TOBAC</name>
<feature type="coiled-coil region" evidence="1">
    <location>
        <begin position="179"/>
        <end position="242"/>
    </location>
</feature>
<dbReference type="PROSITE" id="PS51806">
    <property type="entry name" value="DOG1"/>
    <property type="match status" value="1"/>
</dbReference>
<dbReference type="Pfam" id="PF14144">
    <property type="entry name" value="DOG1"/>
    <property type="match status" value="1"/>
</dbReference>
<dbReference type="STRING" id="4097.A0A1S3Y0L8"/>
<sequence>MPAGSFRRSYDDNLFGGFLEGWLIRQEQFLDELLVAQDTFDEETQEGAIRDLISRVLAHYQEYYEEKSRMSHRNVFHVFSPTWFTPLERTFLWITGFKPGLAFTLVTDSVNDLSENQVQRINRLRYETKVEEKSLTDELAKIQESVAAPPLIEMARRVGMQLLHTDGINIEITDGDENIETLKSAMENVVTDADRLRTRTAERVVGLLSPLQSLRFLTAAAQLQLRLRMMGMQREAERQQNEASNGW</sequence>
<evidence type="ECO:0000259" key="2">
    <source>
        <dbReference type="PROSITE" id="PS51806"/>
    </source>
</evidence>
<evidence type="ECO:0000256" key="1">
    <source>
        <dbReference type="SAM" id="Coils"/>
    </source>
</evidence>
<dbReference type="PANTHER" id="PTHR46354">
    <property type="entry name" value="DOG1 DOMAIN-CONTAINING PROTEIN"/>
    <property type="match status" value="1"/>
</dbReference>
<organism evidence="3 4">
    <name type="scientific">Nicotiana tabacum</name>
    <name type="common">Common tobacco</name>
    <dbReference type="NCBI Taxonomy" id="4097"/>
    <lineage>
        <taxon>Eukaryota</taxon>
        <taxon>Viridiplantae</taxon>
        <taxon>Streptophyta</taxon>
        <taxon>Embryophyta</taxon>
        <taxon>Tracheophyta</taxon>
        <taxon>Spermatophyta</taxon>
        <taxon>Magnoliopsida</taxon>
        <taxon>eudicotyledons</taxon>
        <taxon>Gunneridae</taxon>
        <taxon>Pentapetalae</taxon>
        <taxon>asterids</taxon>
        <taxon>lamiids</taxon>
        <taxon>Solanales</taxon>
        <taxon>Solanaceae</taxon>
        <taxon>Nicotianoideae</taxon>
        <taxon>Nicotianeae</taxon>
        <taxon>Nicotiana</taxon>
    </lineage>
</organism>
<dbReference type="OrthoDB" id="781635at2759"/>
<dbReference type="InterPro" id="IPR025422">
    <property type="entry name" value="TGA_domain"/>
</dbReference>
<proteinExistence type="predicted"/>
<dbReference type="AlphaFoldDB" id="A0A1S3Y0L8"/>
<keyword evidence="1" id="KW-0175">Coiled coil</keyword>
<feature type="domain" description="DOG1" evidence="2">
    <location>
        <begin position="12"/>
        <end position="237"/>
    </location>
</feature>
<evidence type="ECO:0000313" key="3">
    <source>
        <dbReference type="Proteomes" id="UP000790787"/>
    </source>
</evidence>
<dbReference type="PaxDb" id="4097-A0A1S3Y0L8"/>
<dbReference type="KEGG" id="nta:107770801"/>
<dbReference type="GeneID" id="107770801"/>
<accession>A0A1S3Y0L8</accession>
<protein>
    <submittedName>
        <fullName evidence="4">Protein ZW2</fullName>
    </submittedName>
    <submittedName>
        <fullName evidence="4">Transcription factor HBP-1b(C38)</fullName>
    </submittedName>
</protein>
<keyword evidence="3" id="KW-1185">Reference proteome</keyword>
<dbReference type="GO" id="GO:0043565">
    <property type="term" value="F:sequence-specific DNA binding"/>
    <property type="evidence" value="ECO:0007669"/>
    <property type="project" value="InterPro"/>
</dbReference>
<dbReference type="PANTHER" id="PTHR46354:SF13">
    <property type="entry name" value="PROTEIN DOG1-LIKE 4"/>
    <property type="match status" value="1"/>
</dbReference>
<reference evidence="3" key="1">
    <citation type="journal article" date="2014" name="Nat. Commun.">
        <title>The tobacco genome sequence and its comparison with those of tomato and potato.</title>
        <authorList>
            <person name="Sierro N."/>
            <person name="Battey J.N."/>
            <person name="Ouadi S."/>
            <person name="Bakaher N."/>
            <person name="Bovet L."/>
            <person name="Willig A."/>
            <person name="Goepfert S."/>
            <person name="Peitsch M.C."/>
            <person name="Ivanov N.V."/>
        </authorList>
    </citation>
    <scope>NUCLEOTIDE SEQUENCE [LARGE SCALE GENOMIC DNA]</scope>
</reference>
<dbReference type="RefSeq" id="XP_016445620.1">
    <property type="nucleotide sequence ID" value="XM_016590134.1"/>
</dbReference>
<dbReference type="Proteomes" id="UP000790787">
    <property type="component" value="Chromosome 5"/>
</dbReference>
<evidence type="ECO:0000313" key="4">
    <source>
        <dbReference type="RefSeq" id="XP_016445620.1"/>
    </source>
</evidence>